<dbReference type="OrthoDB" id="9810387at2"/>
<organism evidence="1 2">
    <name type="scientific">Ruegeria halocynthiae</name>
    <dbReference type="NCBI Taxonomy" id="985054"/>
    <lineage>
        <taxon>Bacteria</taxon>
        <taxon>Pseudomonadati</taxon>
        <taxon>Pseudomonadota</taxon>
        <taxon>Alphaproteobacteria</taxon>
        <taxon>Rhodobacterales</taxon>
        <taxon>Roseobacteraceae</taxon>
        <taxon>Ruegeria</taxon>
    </lineage>
</organism>
<evidence type="ECO:0000313" key="2">
    <source>
        <dbReference type="Proteomes" id="UP000183400"/>
    </source>
</evidence>
<dbReference type="AlphaFoldDB" id="A0A1H2TN17"/>
<gene>
    <name evidence="1" type="ORF">SAMN05444358_101857</name>
</gene>
<dbReference type="Gene3D" id="1.10.790.20">
    <property type="entry name" value="Domain of unknown function DUF1476"/>
    <property type="match status" value="1"/>
</dbReference>
<dbReference type="Pfam" id="PF07345">
    <property type="entry name" value="ATPaseInh_sub_z"/>
    <property type="match status" value="1"/>
</dbReference>
<dbReference type="RefSeq" id="WP_074734724.1">
    <property type="nucleotide sequence ID" value="NZ_FNNP01000001.1"/>
</dbReference>
<name>A0A1H2TN17_9RHOB</name>
<sequence>MTTFDEREAAFESKFAHDEKMQFIARMRRNRFMAVWASALKGETVEQARKYGQELVHTDLQNVSEDDVVEAVKGYLGDLADETKIREKMSELLVEAKEQVIAEAED</sequence>
<evidence type="ECO:0000313" key="1">
    <source>
        <dbReference type="EMBL" id="SDW45167.1"/>
    </source>
</evidence>
<protein>
    <recommendedName>
        <fullName evidence="3">Aldolase</fullName>
    </recommendedName>
</protein>
<dbReference type="STRING" id="985054.SAMN05444358_101857"/>
<dbReference type="Proteomes" id="UP000183400">
    <property type="component" value="Unassembled WGS sequence"/>
</dbReference>
<accession>A0A1H2TN17</accession>
<dbReference type="PIRSF" id="PIRSF031780">
    <property type="entry name" value="UCP031780"/>
    <property type="match status" value="1"/>
</dbReference>
<keyword evidence="2" id="KW-1185">Reference proteome</keyword>
<dbReference type="InterPro" id="IPR009945">
    <property type="entry name" value="ATPase_inh_sub_z"/>
</dbReference>
<dbReference type="InterPro" id="IPR038293">
    <property type="entry name" value="ATPase_inh_sub_z_sf"/>
</dbReference>
<evidence type="ECO:0008006" key="3">
    <source>
        <dbReference type="Google" id="ProtNLM"/>
    </source>
</evidence>
<dbReference type="EMBL" id="FNNP01000001">
    <property type="protein sequence ID" value="SDW45167.1"/>
    <property type="molecule type" value="Genomic_DNA"/>
</dbReference>
<proteinExistence type="predicted"/>
<reference evidence="2" key="1">
    <citation type="submission" date="2016-10" db="EMBL/GenBank/DDBJ databases">
        <authorList>
            <person name="Varghese N."/>
            <person name="Submissions S."/>
        </authorList>
    </citation>
    <scope>NUCLEOTIDE SEQUENCE [LARGE SCALE GENOMIC DNA]</scope>
    <source>
        <strain evidence="2">DSM 27839</strain>
    </source>
</reference>